<name>A0ABV9T2G0_9BACT</name>
<dbReference type="PANTHER" id="PTHR12526">
    <property type="entry name" value="GLYCOSYLTRANSFERASE"/>
    <property type="match status" value="1"/>
</dbReference>
<dbReference type="Proteomes" id="UP001595818">
    <property type="component" value="Unassembled WGS sequence"/>
</dbReference>
<proteinExistence type="predicted"/>
<evidence type="ECO:0000313" key="4">
    <source>
        <dbReference type="EMBL" id="MFC4872894.1"/>
    </source>
</evidence>
<comment type="caution">
    <text evidence="4">The sequence shown here is derived from an EMBL/GenBank/DDBJ whole genome shotgun (WGS) entry which is preliminary data.</text>
</comment>
<evidence type="ECO:0000313" key="5">
    <source>
        <dbReference type="Proteomes" id="UP001595818"/>
    </source>
</evidence>
<evidence type="ECO:0000259" key="3">
    <source>
        <dbReference type="Pfam" id="PF00534"/>
    </source>
</evidence>
<reference evidence="5" key="1">
    <citation type="journal article" date="2019" name="Int. J. Syst. Evol. Microbiol.">
        <title>The Global Catalogue of Microorganisms (GCM) 10K type strain sequencing project: providing services to taxonomists for standard genome sequencing and annotation.</title>
        <authorList>
            <consortium name="The Broad Institute Genomics Platform"/>
            <consortium name="The Broad Institute Genome Sequencing Center for Infectious Disease"/>
            <person name="Wu L."/>
            <person name="Ma J."/>
        </authorList>
    </citation>
    <scope>NUCLEOTIDE SEQUENCE [LARGE SCALE GENOMIC DNA]</scope>
    <source>
        <strain evidence="5">CGMCC 4.7466</strain>
    </source>
</reference>
<dbReference type="CDD" id="cd03801">
    <property type="entry name" value="GT4_PimA-like"/>
    <property type="match status" value="1"/>
</dbReference>
<evidence type="ECO:0000256" key="1">
    <source>
        <dbReference type="ARBA" id="ARBA00022676"/>
    </source>
</evidence>
<dbReference type="EC" id="2.4.-.-" evidence="4"/>
<dbReference type="Pfam" id="PF00534">
    <property type="entry name" value="Glycos_transf_1"/>
    <property type="match status" value="1"/>
</dbReference>
<keyword evidence="5" id="KW-1185">Reference proteome</keyword>
<keyword evidence="2 4" id="KW-0808">Transferase</keyword>
<gene>
    <name evidence="4" type="ORF">ACFPFU_14450</name>
</gene>
<accession>A0ABV9T2G0</accession>
<dbReference type="Gene3D" id="3.40.50.2000">
    <property type="entry name" value="Glycogen Phosphorylase B"/>
    <property type="match status" value="2"/>
</dbReference>
<evidence type="ECO:0000256" key="2">
    <source>
        <dbReference type="ARBA" id="ARBA00022679"/>
    </source>
</evidence>
<dbReference type="PANTHER" id="PTHR12526:SF629">
    <property type="entry name" value="TEICHURONIC ACID BIOSYNTHESIS GLYCOSYLTRANSFERASE TUAH-RELATED"/>
    <property type="match status" value="1"/>
</dbReference>
<sequence>MNKVKILFFIGALKSGGKERRLMELMTFLKKDSTYDMEVVLTSDEIHFPEFHKLDIPYELIKKKWSKYDPFIIFQFYKICRNKKPHLIHSWGRMQSLYTLPAVLLLGIPLVNSQITSAPPKINRFSFSYLLDQLIFMCSTAILVNSKAGMKFFNPPRKKSKLIYNGLNLKRFDNLTNKEIIKKKYHIKTKYAVIMVATVSPKKDYDLFFKIAENILQQRNDITFIGVGPYYEKDPMYKKIKRITEHPRLIFTGMINEVEALVNACDIGILFSPQGEGLSNTILEYMALGKPVVANDLGGNRELIITGKNGYLVERPSIDEISKIILGLIKNRKKCKDFGETSKQIITERFNIDKMGKAFDQVYKNILNHHTEKIVLFSER</sequence>
<dbReference type="GO" id="GO:0016757">
    <property type="term" value="F:glycosyltransferase activity"/>
    <property type="evidence" value="ECO:0007669"/>
    <property type="project" value="UniProtKB-KW"/>
</dbReference>
<dbReference type="SUPFAM" id="SSF53756">
    <property type="entry name" value="UDP-Glycosyltransferase/glycogen phosphorylase"/>
    <property type="match status" value="1"/>
</dbReference>
<keyword evidence="1 4" id="KW-0328">Glycosyltransferase</keyword>
<organism evidence="4 5">
    <name type="scientific">Negadavirga shengliensis</name>
    <dbReference type="NCBI Taxonomy" id="1389218"/>
    <lineage>
        <taxon>Bacteria</taxon>
        <taxon>Pseudomonadati</taxon>
        <taxon>Bacteroidota</taxon>
        <taxon>Cytophagia</taxon>
        <taxon>Cytophagales</taxon>
        <taxon>Cyclobacteriaceae</taxon>
        <taxon>Negadavirga</taxon>
    </lineage>
</organism>
<dbReference type="InterPro" id="IPR001296">
    <property type="entry name" value="Glyco_trans_1"/>
</dbReference>
<feature type="domain" description="Glycosyl transferase family 1" evidence="3">
    <location>
        <begin position="178"/>
        <end position="344"/>
    </location>
</feature>
<dbReference type="RefSeq" id="WP_377065473.1">
    <property type="nucleotide sequence ID" value="NZ_JBHSJJ010000007.1"/>
</dbReference>
<protein>
    <submittedName>
        <fullName evidence="4">Glycosyltransferase family 4 protein</fullName>
        <ecNumber evidence="4">2.4.-.-</ecNumber>
    </submittedName>
</protein>
<dbReference type="EMBL" id="JBHSJJ010000007">
    <property type="protein sequence ID" value="MFC4872894.1"/>
    <property type="molecule type" value="Genomic_DNA"/>
</dbReference>